<keyword evidence="9 15" id="KW-1133">Transmembrane helix</keyword>
<dbReference type="OrthoDB" id="9784228at2"/>
<dbReference type="RefSeq" id="WP_071502122.1">
    <property type="nucleotide sequence ID" value="NZ_MORL01000002.1"/>
</dbReference>
<evidence type="ECO:0000256" key="4">
    <source>
        <dbReference type="ARBA" id="ARBA00022692"/>
    </source>
</evidence>
<proteinExistence type="predicted"/>
<keyword evidence="11" id="KW-0443">Lipid metabolism</keyword>
<evidence type="ECO:0000313" key="18">
    <source>
        <dbReference type="Proteomes" id="UP000181790"/>
    </source>
</evidence>
<feature type="domain" description="Fatty acid hydroxylase" evidence="16">
    <location>
        <begin position="77"/>
        <end position="215"/>
    </location>
</feature>
<keyword evidence="13" id="KW-0275">Fatty acid biosynthesis</keyword>
<keyword evidence="7" id="KW-0276">Fatty acid metabolism</keyword>
<dbReference type="AlphaFoldDB" id="A0A1S2VRB0"/>
<evidence type="ECO:0000256" key="8">
    <source>
        <dbReference type="ARBA" id="ARBA00022833"/>
    </source>
</evidence>
<evidence type="ECO:0000256" key="10">
    <source>
        <dbReference type="ARBA" id="ARBA00023002"/>
    </source>
</evidence>
<comment type="caution">
    <text evidence="17">The sequence shown here is derived from an EMBL/GenBank/DDBJ whole genome shotgun (WGS) entry which is preliminary data.</text>
</comment>
<evidence type="ECO:0000256" key="13">
    <source>
        <dbReference type="ARBA" id="ARBA00023160"/>
    </source>
</evidence>
<evidence type="ECO:0000256" key="2">
    <source>
        <dbReference type="ARBA" id="ARBA00004477"/>
    </source>
</evidence>
<evidence type="ECO:0000256" key="5">
    <source>
        <dbReference type="ARBA" id="ARBA00022723"/>
    </source>
</evidence>
<evidence type="ECO:0000259" key="16">
    <source>
        <dbReference type="Pfam" id="PF04116"/>
    </source>
</evidence>
<evidence type="ECO:0000313" key="17">
    <source>
        <dbReference type="EMBL" id="OIN60328.1"/>
    </source>
</evidence>
<keyword evidence="18" id="KW-1185">Reference proteome</keyword>
<accession>A0A1S2VRB0</accession>
<feature type="region of interest" description="Disordered" evidence="14">
    <location>
        <begin position="1"/>
        <end position="28"/>
    </location>
</feature>
<gene>
    <name evidence="17" type="ORF">BLX24_05735</name>
</gene>
<sequence>MEQTTERPTMDRPGFRATHARPKNSGTRQLFDNPVLEALSRTHISVPISMWLALSAFLGWYAFTYTDMSSGLIAGLFVTGLAVFTLFEYVLHRYLYHLEPKTERRAKIQYTFHGIHHEFPKDKTRLAMPPALAIFVAAFFFGVFFLLMGEAAYAFFPGFLVGYSGYLAVHFIVHAYAPPKNFFKWLWINHSVHHYKNHDSNYGVSSPVWDYIFGTYVR</sequence>
<dbReference type="EMBL" id="MORL01000002">
    <property type="protein sequence ID" value="OIN60328.1"/>
    <property type="molecule type" value="Genomic_DNA"/>
</dbReference>
<feature type="transmembrane region" description="Helical" evidence="15">
    <location>
        <begin position="44"/>
        <end position="63"/>
    </location>
</feature>
<keyword evidence="5" id="KW-0479">Metal-binding</keyword>
<dbReference type="PANTHER" id="PTHR12863">
    <property type="entry name" value="FATTY ACID HYDROXYLASE"/>
    <property type="match status" value="1"/>
</dbReference>
<evidence type="ECO:0000256" key="11">
    <source>
        <dbReference type="ARBA" id="ARBA00023098"/>
    </source>
</evidence>
<evidence type="ECO:0000256" key="6">
    <source>
        <dbReference type="ARBA" id="ARBA00022824"/>
    </source>
</evidence>
<keyword evidence="3" id="KW-0444">Lipid biosynthesis</keyword>
<reference evidence="17 18" key="1">
    <citation type="submission" date="2016-10" db="EMBL/GenBank/DDBJ databases">
        <title>Arsenicibacter rosenii gen. nov., sp. nov., an efficient arsenic-methylating bacterium isolated from an arsenic-contaminated paddy soil.</title>
        <authorList>
            <person name="Huang K."/>
        </authorList>
    </citation>
    <scope>NUCLEOTIDE SEQUENCE [LARGE SCALE GENOMIC DNA]</scope>
    <source>
        <strain evidence="17 18">SM-1</strain>
    </source>
</reference>
<evidence type="ECO:0000256" key="3">
    <source>
        <dbReference type="ARBA" id="ARBA00022516"/>
    </source>
</evidence>
<dbReference type="Pfam" id="PF04116">
    <property type="entry name" value="FA_hydroxylase"/>
    <property type="match status" value="1"/>
</dbReference>
<dbReference type="GO" id="GO:0006633">
    <property type="term" value="P:fatty acid biosynthetic process"/>
    <property type="evidence" value="ECO:0007669"/>
    <property type="project" value="UniProtKB-KW"/>
</dbReference>
<keyword evidence="4 15" id="KW-0812">Transmembrane</keyword>
<dbReference type="PANTHER" id="PTHR12863:SF1">
    <property type="entry name" value="FATTY ACID 2-HYDROXYLASE"/>
    <property type="match status" value="1"/>
</dbReference>
<dbReference type="InterPro" id="IPR006694">
    <property type="entry name" value="Fatty_acid_hydroxylase"/>
</dbReference>
<evidence type="ECO:0000256" key="9">
    <source>
        <dbReference type="ARBA" id="ARBA00022989"/>
    </source>
</evidence>
<keyword evidence="8" id="KW-0862">Zinc</keyword>
<evidence type="ECO:0000256" key="7">
    <source>
        <dbReference type="ARBA" id="ARBA00022832"/>
    </source>
</evidence>
<keyword evidence="10" id="KW-0560">Oxidoreductase</keyword>
<feature type="transmembrane region" description="Helical" evidence="15">
    <location>
        <begin position="126"/>
        <end position="148"/>
    </location>
</feature>
<evidence type="ECO:0000256" key="14">
    <source>
        <dbReference type="SAM" id="MobiDB-lite"/>
    </source>
</evidence>
<comment type="cofactor">
    <cofactor evidence="1">
        <name>Zn(2+)</name>
        <dbReference type="ChEBI" id="CHEBI:29105"/>
    </cofactor>
</comment>
<dbReference type="GO" id="GO:0016020">
    <property type="term" value="C:membrane"/>
    <property type="evidence" value="ECO:0007669"/>
    <property type="project" value="InterPro"/>
</dbReference>
<name>A0A1S2VRB0_9BACT</name>
<dbReference type="GO" id="GO:0080132">
    <property type="term" value="F:fatty acid 2-hydroxylase activity"/>
    <property type="evidence" value="ECO:0007669"/>
    <property type="project" value="InterPro"/>
</dbReference>
<evidence type="ECO:0000256" key="15">
    <source>
        <dbReference type="SAM" id="Phobius"/>
    </source>
</evidence>
<dbReference type="InterPro" id="IPR014430">
    <property type="entry name" value="Scs7"/>
</dbReference>
<feature type="compositionally biased region" description="Basic and acidic residues" evidence="14">
    <location>
        <begin position="1"/>
        <end position="14"/>
    </location>
</feature>
<organism evidence="17 18">
    <name type="scientific">Arsenicibacter rosenii</name>
    <dbReference type="NCBI Taxonomy" id="1750698"/>
    <lineage>
        <taxon>Bacteria</taxon>
        <taxon>Pseudomonadati</taxon>
        <taxon>Bacteroidota</taxon>
        <taxon>Cytophagia</taxon>
        <taxon>Cytophagales</taxon>
        <taxon>Spirosomataceae</taxon>
        <taxon>Arsenicibacter</taxon>
    </lineage>
</organism>
<keyword evidence="12 15" id="KW-0472">Membrane</keyword>
<protein>
    <submittedName>
        <fullName evidence="17">Fatty acid hydroxylase</fullName>
    </submittedName>
</protein>
<feature type="transmembrane region" description="Helical" evidence="15">
    <location>
        <begin position="69"/>
        <end position="91"/>
    </location>
</feature>
<evidence type="ECO:0000256" key="1">
    <source>
        <dbReference type="ARBA" id="ARBA00001947"/>
    </source>
</evidence>
<comment type="subcellular location">
    <subcellularLocation>
        <location evidence="2">Endoplasmic reticulum membrane</location>
        <topology evidence="2">Multi-pass membrane protein</topology>
    </subcellularLocation>
</comment>
<keyword evidence="6" id="KW-0256">Endoplasmic reticulum</keyword>
<dbReference type="GO" id="GO:0005506">
    <property type="term" value="F:iron ion binding"/>
    <property type="evidence" value="ECO:0007669"/>
    <property type="project" value="InterPro"/>
</dbReference>
<feature type="transmembrane region" description="Helical" evidence="15">
    <location>
        <begin position="154"/>
        <end position="177"/>
    </location>
</feature>
<dbReference type="Proteomes" id="UP000181790">
    <property type="component" value="Unassembled WGS sequence"/>
</dbReference>
<evidence type="ECO:0000256" key="12">
    <source>
        <dbReference type="ARBA" id="ARBA00023136"/>
    </source>
</evidence>